<protein>
    <submittedName>
        <fullName evidence="3">Uncharacterized protein</fullName>
    </submittedName>
</protein>
<keyword evidence="4" id="KW-1185">Reference proteome</keyword>
<keyword evidence="1" id="KW-0175">Coiled coil</keyword>
<reference evidence="3 4" key="1">
    <citation type="journal article" date="2021" name="Elife">
        <title>Chloroplast acquisition without the gene transfer in kleptoplastic sea slugs, Plakobranchus ocellatus.</title>
        <authorList>
            <person name="Maeda T."/>
            <person name="Takahashi S."/>
            <person name="Yoshida T."/>
            <person name="Shimamura S."/>
            <person name="Takaki Y."/>
            <person name="Nagai Y."/>
            <person name="Toyoda A."/>
            <person name="Suzuki Y."/>
            <person name="Arimoto A."/>
            <person name="Ishii H."/>
            <person name="Satoh N."/>
            <person name="Nishiyama T."/>
            <person name="Hasebe M."/>
            <person name="Maruyama T."/>
            <person name="Minagawa J."/>
            <person name="Obokata J."/>
            <person name="Shigenobu S."/>
        </authorList>
    </citation>
    <scope>NUCLEOTIDE SEQUENCE [LARGE SCALE GENOMIC DNA]</scope>
</reference>
<feature type="coiled-coil region" evidence="1">
    <location>
        <begin position="177"/>
        <end position="204"/>
    </location>
</feature>
<feature type="region of interest" description="Disordered" evidence="2">
    <location>
        <begin position="1"/>
        <end position="36"/>
    </location>
</feature>
<evidence type="ECO:0000313" key="4">
    <source>
        <dbReference type="Proteomes" id="UP000762676"/>
    </source>
</evidence>
<feature type="compositionally biased region" description="Basic and acidic residues" evidence="2">
    <location>
        <begin position="495"/>
        <end position="510"/>
    </location>
</feature>
<organism evidence="3 4">
    <name type="scientific">Elysia marginata</name>
    <dbReference type="NCBI Taxonomy" id="1093978"/>
    <lineage>
        <taxon>Eukaryota</taxon>
        <taxon>Metazoa</taxon>
        <taxon>Spiralia</taxon>
        <taxon>Lophotrochozoa</taxon>
        <taxon>Mollusca</taxon>
        <taxon>Gastropoda</taxon>
        <taxon>Heterobranchia</taxon>
        <taxon>Euthyneura</taxon>
        <taxon>Panpulmonata</taxon>
        <taxon>Sacoglossa</taxon>
        <taxon>Placobranchoidea</taxon>
        <taxon>Plakobranchidae</taxon>
        <taxon>Elysia</taxon>
    </lineage>
</organism>
<name>A0AAV4IZK3_9GAST</name>
<feature type="compositionally biased region" description="Polar residues" evidence="2">
    <location>
        <begin position="333"/>
        <end position="356"/>
    </location>
</feature>
<feature type="compositionally biased region" description="Polar residues" evidence="2">
    <location>
        <begin position="615"/>
        <end position="624"/>
    </location>
</feature>
<dbReference type="Proteomes" id="UP000762676">
    <property type="component" value="Unassembled WGS sequence"/>
</dbReference>
<dbReference type="AlphaFoldDB" id="A0AAV4IZK3"/>
<feature type="compositionally biased region" description="Basic and acidic residues" evidence="2">
    <location>
        <begin position="160"/>
        <end position="171"/>
    </location>
</feature>
<feature type="compositionally biased region" description="Low complexity" evidence="2">
    <location>
        <begin position="566"/>
        <end position="578"/>
    </location>
</feature>
<evidence type="ECO:0000256" key="2">
    <source>
        <dbReference type="SAM" id="MobiDB-lite"/>
    </source>
</evidence>
<gene>
    <name evidence="3" type="ORF">ElyMa_003187900</name>
</gene>
<evidence type="ECO:0000313" key="3">
    <source>
        <dbReference type="EMBL" id="GFS15460.1"/>
    </source>
</evidence>
<feature type="compositionally biased region" description="Polar residues" evidence="2">
    <location>
        <begin position="376"/>
        <end position="386"/>
    </location>
</feature>
<feature type="region of interest" description="Disordered" evidence="2">
    <location>
        <begin position="141"/>
        <end position="176"/>
    </location>
</feature>
<accession>A0AAV4IZK3</accession>
<feature type="region of interest" description="Disordered" evidence="2">
    <location>
        <begin position="455"/>
        <end position="624"/>
    </location>
</feature>
<dbReference type="EMBL" id="BMAT01006587">
    <property type="protein sequence ID" value="GFS15460.1"/>
    <property type="molecule type" value="Genomic_DNA"/>
</dbReference>
<evidence type="ECO:0000256" key="1">
    <source>
        <dbReference type="SAM" id="Coils"/>
    </source>
</evidence>
<comment type="caution">
    <text evidence="3">The sequence shown here is derived from an EMBL/GenBank/DDBJ whole genome shotgun (WGS) entry which is preliminary data.</text>
</comment>
<feature type="compositionally biased region" description="Polar residues" evidence="2">
    <location>
        <begin position="23"/>
        <end position="32"/>
    </location>
</feature>
<feature type="compositionally biased region" description="Polar residues" evidence="2">
    <location>
        <begin position="1"/>
        <end position="13"/>
    </location>
</feature>
<sequence length="624" mass="70774">MSRFSTESLQQVLDSILPPKTPGTPTSRSNGRPQRKVEVRSIKELRDVVKMIMTKRESGSIKASDADALKYMEHFFFAVYCMSEAKRLIDDVFADLYYSYYKPETESRLLPDTFAKFYKCLELSKQWWVLAHDVYPDLPFQRHPPEQPADPSDYGQSLSEDSRDWDQENADRSSQVVMQTKEAIREINNEIEAVHEELEALSKREEKFTILVETYDKVGQDIETRSRERQQLYALRDRLAQSGQKDASNREELQQAEAEIRQLDGMIKLLEFQHSLLLQDYLIHMEIRPSIIRFQGEAALKLKDAQMQLEQQALNLDKLEQELSAAAAAPTVDDTTSKVNNNREGTKTSSETSTRLLSDVQDSRKENNAGVEEQNQHTASTNVRKLSQDINKNNVLKISNSKRQVAFVNDESNQGIANSFDKKANVKSSKSNEKSPAVIKETEPLTKKLIDKRKADNVAQTRTKRNSLPGMVGPQKSTPQVERRKSHDVSNAAVDKSDLKELRQVRKDTITKTPQTIRQQSKDDRNDVAAGHKRQNPLVKSKSSKDVIHKTQNVAVDTKSQRNRSSSDPPVFSSDSVPKTTKKLSPPKAWDKTPASSDAASAHRLRAPRPKPSPAIQSNNNYVK</sequence>
<proteinExistence type="predicted"/>
<feature type="region of interest" description="Disordered" evidence="2">
    <location>
        <begin position="327"/>
        <end position="386"/>
    </location>
</feature>